<dbReference type="Pfam" id="PF00990">
    <property type="entry name" value="GGDEF"/>
    <property type="match status" value="1"/>
</dbReference>
<feature type="coiled-coil region" evidence="1">
    <location>
        <begin position="5"/>
        <end position="42"/>
    </location>
</feature>
<dbReference type="Proteomes" id="UP000516361">
    <property type="component" value="Chromosome"/>
</dbReference>
<dbReference type="InterPro" id="IPR000160">
    <property type="entry name" value="GGDEF_dom"/>
</dbReference>
<sequence>MEKKIEELEEKIKKLEEEIIGYKNREQEMEFLIEQYNSLVKDEFDSFDEFVMNLVTRKIIDENTRVYSKEFFEKLFSIYYQKAFEMDKECGIITIRLPYFDKVSGEEKKVVEREIGKILRESVRIPLDIIARYSNVSFVILLTDITKDVFDTISERIKKRLTTLTDYSNNFKMKRYYIPVDDVKTEDILNDLR</sequence>
<dbReference type="PROSITE" id="PS50887">
    <property type="entry name" value="GGDEF"/>
    <property type="match status" value="1"/>
</dbReference>
<gene>
    <name evidence="3" type="ORF">OSSY52_00580</name>
</gene>
<dbReference type="InterPro" id="IPR029787">
    <property type="entry name" value="Nucleotide_cyclase"/>
</dbReference>
<organism evidence="3 4">
    <name type="scientific">Tepiditoga spiralis</name>
    <dbReference type="NCBI Taxonomy" id="2108365"/>
    <lineage>
        <taxon>Bacteria</taxon>
        <taxon>Thermotogati</taxon>
        <taxon>Thermotogota</taxon>
        <taxon>Thermotogae</taxon>
        <taxon>Petrotogales</taxon>
        <taxon>Petrotogaceae</taxon>
        <taxon>Tepiditoga</taxon>
    </lineage>
</organism>
<dbReference type="InterPro" id="IPR043128">
    <property type="entry name" value="Rev_trsase/Diguanyl_cyclase"/>
</dbReference>
<dbReference type="AlphaFoldDB" id="A0A7G1G4W1"/>
<evidence type="ECO:0000313" key="4">
    <source>
        <dbReference type="Proteomes" id="UP000516361"/>
    </source>
</evidence>
<name>A0A7G1G4W1_9BACT</name>
<dbReference type="InParanoid" id="A0A7G1G4W1"/>
<protein>
    <recommendedName>
        <fullName evidence="2">GGDEF domain-containing protein</fullName>
    </recommendedName>
</protein>
<dbReference type="SUPFAM" id="SSF55073">
    <property type="entry name" value="Nucleotide cyclase"/>
    <property type="match status" value="1"/>
</dbReference>
<dbReference type="RefSeq" id="WP_190615061.1">
    <property type="nucleotide sequence ID" value="NZ_AP018712.1"/>
</dbReference>
<feature type="domain" description="GGDEF" evidence="2">
    <location>
        <begin position="88"/>
        <end position="193"/>
    </location>
</feature>
<keyword evidence="4" id="KW-1185">Reference proteome</keyword>
<evidence type="ECO:0000256" key="1">
    <source>
        <dbReference type="SAM" id="Coils"/>
    </source>
</evidence>
<proteinExistence type="predicted"/>
<accession>A0A7G1G4W1</accession>
<evidence type="ECO:0000313" key="3">
    <source>
        <dbReference type="EMBL" id="BBE29917.1"/>
    </source>
</evidence>
<keyword evidence="1" id="KW-0175">Coiled coil</keyword>
<dbReference type="EMBL" id="AP018712">
    <property type="protein sequence ID" value="BBE29917.1"/>
    <property type="molecule type" value="Genomic_DNA"/>
</dbReference>
<dbReference type="KEGG" id="ocy:OSSY52_00580"/>
<evidence type="ECO:0000259" key="2">
    <source>
        <dbReference type="PROSITE" id="PS50887"/>
    </source>
</evidence>
<reference evidence="3 4" key="1">
    <citation type="submission" date="2018-06" db="EMBL/GenBank/DDBJ databases">
        <title>Genome sequencing of Oceanotoga sp. sy52.</title>
        <authorList>
            <person name="Mori K."/>
        </authorList>
    </citation>
    <scope>NUCLEOTIDE SEQUENCE [LARGE SCALE GENOMIC DNA]</scope>
    <source>
        <strain evidence="4">sy52</strain>
    </source>
</reference>
<dbReference type="Gene3D" id="3.30.70.270">
    <property type="match status" value="1"/>
</dbReference>